<accession>A0A382U3A5</accession>
<dbReference type="AlphaFoldDB" id="A0A382U3A5"/>
<dbReference type="EMBL" id="UINC01140803">
    <property type="protein sequence ID" value="SVD28158.1"/>
    <property type="molecule type" value="Genomic_DNA"/>
</dbReference>
<name>A0A382U3A5_9ZZZZ</name>
<evidence type="ECO:0000313" key="1">
    <source>
        <dbReference type="EMBL" id="SVD28158.1"/>
    </source>
</evidence>
<feature type="non-terminal residue" evidence="1">
    <location>
        <position position="67"/>
    </location>
</feature>
<reference evidence="1" key="1">
    <citation type="submission" date="2018-05" db="EMBL/GenBank/DDBJ databases">
        <authorList>
            <person name="Lanie J.A."/>
            <person name="Ng W.-L."/>
            <person name="Kazmierczak K.M."/>
            <person name="Andrzejewski T.M."/>
            <person name="Davidsen T.M."/>
            <person name="Wayne K.J."/>
            <person name="Tettelin H."/>
            <person name="Glass J.I."/>
            <person name="Rusch D."/>
            <person name="Podicherti R."/>
            <person name="Tsui H.-C.T."/>
            <person name="Winkler M.E."/>
        </authorList>
    </citation>
    <scope>NUCLEOTIDE SEQUENCE</scope>
</reference>
<organism evidence="1">
    <name type="scientific">marine metagenome</name>
    <dbReference type="NCBI Taxonomy" id="408172"/>
    <lineage>
        <taxon>unclassified sequences</taxon>
        <taxon>metagenomes</taxon>
        <taxon>ecological metagenomes</taxon>
    </lineage>
</organism>
<sequence length="67" mass="7704">MKRFLQLLILTGLLFGQDVLNNKSSNIYKGNFIDIVEGNRDSKLKNYIERGLGRAENNTYWSSYSAD</sequence>
<gene>
    <name evidence="1" type="ORF">METZ01_LOCUS381012</name>
</gene>
<protein>
    <submittedName>
        <fullName evidence="1">Uncharacterized protein</fullName>
    </submittedName>
</protein>
<proteinExistence type="predicted"/>